<dbReference type="InterPro" id="IPR052200">
    <property type="entry name" value="Protoporphyrinogen_IX_DH"/>
</dbReference>
<dbReference type="PANTHER" id="PTHR38030">
    <property type="entry name" value="PROTOPORPHYRINOGEN IX DEHYDROGENASE [MENAQUINONE]"/>
    <property type="match status" value="1"/>
</dbReference>
<dbReference type="GO" id="GO:0006782">
    <property type="term" value="P:protoporphyrinogen IX biosynthetic process"/>
    <property type="evidence" value="ECO:0007669"/>
    <property type="project" value="UniProtKB-UniRule"/>
</dbReference>
<dbReference type="InterPro" id="IPR044264">
    <property type="entry name" value="HemG"/>
</dbReference>
<protein>
    <recommendedName>
        <fullName evidence="7">Protoporphyrinogen IX dehydrogenase [quinone]</fullName>
        <ecNumber evidence="7">1.3.5.3</ecNumber>
    </recommendedName>
    <alternativeName>
        <fullName evidence="7">Protoporphyrinogen IX dehydrogenase [menaquinone]</fullName>
    </alternativeName>
    <alternativeName>
        <fullName evidence="7">Protoporphyrinogen IX dehydrogenase [ubiquinone]</fullName>
    </alternativeName>
    <alternativeName>
        <fullName evidence="7">Protoporphyrinogen oxidase</fullName>
        <shortName evidence="7">PPO</shortName>
    </alternativeName>
</protein>
<dbReference type="HAMAP" id="MF_00853">
    <property type="entry name" value="HemG"/>
    <property type="match status" value="1"/>
</dbReference>
<evidence type="ECO:0000256" key="2">
    <source>
        <dbReference type="ARBA" id="ARBA00022643"/>
    </source>
</evidence>
<dbReference type="AlphaFoldDB" id="A0A451D2H5"/>
<dbReference type="InterPro" id="IPR026816">
    <property type="entry name" value="Flavodoxin_dom"/>
</dbReference>
<keyword evidence="3 7" id="KW-0547">Nucleotide-binding</keyword>
<dbReference type="NCBIfam" id="NF008316">
    <property type="entry name" value="PRK11104.1"/>
    <property type="match status" value="1"/>
</dbReference>
<feature type="domain" description="Flavodoxin" evidence="8">
    <location>
        <begin position="4"/>
        <end position="150"/>
    </location>
</feature>
<keyword evidence="1 7" id="KW-0285">Flavoprotein</keyword>
<comment type="catalytic activity">
    <reaction evidence="7">
        <text>protoporphyrinogen IX + 3 a quinone = protoporphyrin IX + 3 a quinol</text>
        <dbReference type="Rhea" id="RHEA:65032"/>
        <dbReference type="ChEBI" id="CHEBI:24646"/>
        <dbReference type="ChEBI" id="CHEBI:57306"/>
        <dbReference type="ChEBI" id="CHEBI:57307"/>
        <dbReference type="ChEBI" id="CHEBI:132124"/>
        <dbReference type="EC" id="1.3.5.3"/>
    </reaction>
</comment>
<comment type="catalytic activity">
    <reaction evidence="7">
        <text>protoporphyrinogen IX + 3 a menaquinone = protoporphyrin IX + 3 a menaquinol</text>
        <dbReference type="Rhea" id="RHEA:27409"/>
        <dbReference type="Rhea" id="RHEA-COMP:9537"/>
        <dbReference type="Rhea" id="RHEA-COMP:9539"/>
        <dbReference type="ChEBI" id="CHEBI:16374"/>
        <dbReference type="ChEBI" id="CHEBI:18151"/>
        <dbReference type="ChEBI" id="CHEBI:57306"/>
        <dbReference type="ChEBI" id="CHEBI:57307"/>
        <dbReference type="EC" id="1.3.5.3"/>
    </reaction>
</comment>
<evidence type="ECO:0000256" key="1">
    <source>
        <dbReference type="ARBA" id="ARBA00022630"/>
    </source>
</evidence>
<dbReference type="GO" id="GO:0070819">
    <property type="term" value="F:menaquinone-dependent protoporphyrinogen oxidase activity"/>
    <property type="evidence" value="ECO:0007669"/>
    <property type="project" value="UniProtKB-UniRule"/>
</dbReference>
<dbReference type="Pfam" id="PF12724">
    <property type="entry name" value="Flavodoxin_5"/>
    <property type="match status" value="1"/>
</dbReference>
<proteinExistence type="inferred from homology"/>
<dbReference type="EMBL" id="LR217703">
    <property type="protein sequence ID" value="VFP79826.1"/>
    <property type="molecule type" value="Genomic_DNA"/>
</dbReference>
<keyword evidence="5" id="KW-0472">Membrane</keyword>
<comment type="function">
    <text evidence="7">Catalyzes the 6-electron oxidation of protoporphyrinogen IX to form protoporphyrin IX; under anaerobic conditions uses menaquinone as an electron acceptor, under aerobic conditions uses ubiquinone as an electron acceptor.</text>
</comment>
<dbReference type="Proteomes" id="UP000294412">
    <property type="component" value="Chromosome"/>
</dbReference>
<gene>
    <name evidence="7 9" type="primary">hemG</name>
    <name evidence="9" type="ORF">ERCICUMA2628_370</name>
</gene>
<keyword evidence="7" id="KW-1003">Cell membrane</keyword>
<evidence type="ECO:0000256" key="4">
    <source>
        <dbReference type="ARBA" id="ARBA00023002"/>
    </source>
</evidence>
<evidence type="ECO:0000256" key="6">
    <source>
        <dbReference type="ARBA" id="ARBA00023244"/>
    </source>
</evidence>
<evidence type="ECO:0000313" key="9">
    <source>
        <dbReference type="EMBL" id="VFP79826.1"/>
    </source>
</evidence>
<dbReference type="SUPFAM" id="SSF52218">
    <property type="entry name" value="Flavoproteins"/>
    <property type="match status" value="1"/>
</dbReference>
<sequence>MKTLILFSSRHDQTKKIATYIANILKNELECYIQNIQNISYINWSQYDRVLIGASIYYGHFSSVFEKFIKTHFHFLNQIMSGFFSVNLLARKLEKSTPFTNPYMRKFLLRSQWKPNCCAVFSGALCYARYNFFDCMMIKLIMYITKGETNGNRKIIEYTDWQKVSVFAHEFIQLQKNKI</sequence>
<dbReference type="PANTHER" id="PTHR38030:SF2">
    <property type="entry name" value="PROTOPORPHYRINOGEN IX DEHYDROGENASE [QUINONE]"/>
    <property type="match status" value="1"/>
</dbReference>
<evidence type="ECO:0000256" key="5">
    <source>
        <dbReference type="ARBA" id="ARBA00023136"/>
    </source>
</evidence>
<comment type="subcellular location">
    <subcellularLocation>
        <location evidence="7">Cell membrane</location>
        <topology evidence="7">Peripheral membrane protein</topology>
    </subcellularLocation>
</comment>
<dbReference type="EC" id="1.3.5.3" evidence="7"/>
<dbReference type="GO" id="GO:0005886">
    <property type="term" value="C:plasma membrane"/>
    <property type="evidence" value="ECO:0007669"/>
    <property type="project" value="UniProtKB-SubCell"/>
</dbReference>
<dbReference type="OrthoDB" id="9795729at2"/>
<keyword evidence="2 7" id="KW-0288">FMN</keyword>
<evidence type="ECO:0000256" key="7">
    <source>
        <dbReference type="HAMAP-Rule" id="MF_00853"/>
    </source>
</evidence>
<comment type="cofactor">
    <cofactor evidence="7">
        <name>FMN</name>
        <dbReference type="ChEBI" id="CHEBI:58210"/>
    </cofactor>
    <text evidence="7">Binds 1 FMN non-covalently per subunit.</text>
</comment>
<evidence type="ECO:0000259" key="8">
    <source>
        <dbReference type="Pfam" id="PF12724"/>
    </source>
</evidence>
<reference evidence="9 10" key="1">
    <citation type="submission" date="2019-02" db="EMBL/GenBank/DDBJ databases">
        <authorList>
            <person name="Manzano-Marin A."/>
            <person name="Manzano-Marin A."/>
        </authorList>
    </citation>
    <scope>NUCLEOTIDE SEQUENCE [LARGE SCALE GENOMIC DNA]</scope>
    <source>
        <strain evidence="9 10">ErCicuneomaculata</strain>
    </source>
</reference>
<evidence type="ECO:0000256" key="3">
    <source>
        <dbReference type="ARBA" id="ARBA00022741"/>
    </source>
</evidence>
<dbReference type="InterPro" id="IPR029039">
    <property type="entry name" value="Flavoprotein-like_sf"/>
</dbReference>
<keyword evidence="6 7" id="KW-0627">Porphyrin biosynthesis</keyword>
<name>A0A451D2H5_9GAMM</name>
<comment type="catalytic activity">
    <reaction evidence="7">
        <text>protoporphyrinogen IX + 3 a ubiquinone = protoporphyrin IX + 3 a ubiquinol</text>
        <dbReference type="Rhea" id="RHEA:63936"/>
        <dbReference type="Rhea" id="RHEA-COMP:9565"/>
        <dbReference type="Rhea" id="RHEA-COMP:9566"/>
        <dbReference type="ChEBI" id="CHEBI:16389"/>
        <dbReference type="ChEBI" id="CHEBI:17976"/>
        <dbReference type="ChEBI" id="CHEBI:57306"/>
        <dbReference type="ChEBI" id="CHEBI:57307"/>
    </reaction>
</comment>
<comment type="similarity">
    <text evidence="7">Belongs to the HemG family.</text>
</comment>
<dbReference type="UniPathway" id="UPA00251">
    <property type="reaction ID" value="UER00324"/>
</dbReference>
<keyword evidence="4 7" id="KW-0560">Oxidoreductase</keyword>
<dbReference type="Gene3D" id="3.40.50.360">
    <property type="match status" value="1"/>
</dbReference>
<dbReference type="RefSeq" id="WP_157993577.1">
    <property type="nucleotide sequence ID" value="NZ_LR217703.1"/>
</dbReference>
<dbReference type="GO" id="GO:0004729">
    <property type="term" value="F:oxygen-dependent protoporphyrinogen oxidase activity"/>
    <property type="evidence" value="ECO:0007669"/>
    <property type="project" value="InterPro"/>
</dbReference>
<organism evidence="9 10">
    <name type="scientific">Candidatus Erwinia haradaeae</name>
    <dbReference type="NCBI Taxonomy" id="1922217"/>
    <lineage>
        <taxon>Bacteria</taxon>
        <taxon>Pseudomonadati</taxon>
        <taxon>Pseudomonadota</taxon>
        <taxon>Gammaproteobacteria</taxon>
        <taxon>Enterobacterales</taxon>
        <taxon>Erwiniaceae</taxon>
        <taxon>Erwinia</taxon>
    </lineage>
</organism>
<evidence type="ECO:0000313" key="10">
    <source>
        <dbReference type="Proteomes" id="UP000294412"/>
    </source>
</evidence>
<comment type="pathway">
    <text evidence="7">Porphyrin-containing compound metabolism; protoporphyrin-IX biosynthesis; protoporphyrin-IX from protoporphyrinogen-IX: step 1/1.</text>
</comment>
<dbReference type="GO" id="GO:0010181">
    <property type="term" value="F:FMN binding"/>
    <property type="evidence" value="ECO:0007669"/>
    <property type="project" value="UniProtKB-UniRule"/>
</dbReference>
<accession>A0A451D2H5</accession>